<dbReference type="CDD" id="cd18623">
    <property type="entry name" value="GH32_ScrB-like"/>
    <property type="match status" value="1"/>
</dbReference>
<dbReference type="KEGG" id="lng:BSQ50_05085"/>
<evidence type="ECO:0000256" key="5">
    <source>
        <dbReference type="ARBA" id="ARBA00022801"/>
    </source>
</evidence>
<dbReference type="InterPro" id="IPR013148">
    <property type="entry name" value="Glyco_hydro_32_N"/>
</dbReference>
<reference evidence="12 13" key="1">
    <citation type="submission" date="2016-11" db="EMBL/GenBank/DDBJ databases">
        <title>Interaction between Lactobacillus species and yeast in water kefir.</title>
        <authorList>
            <person name="Behr J."/>
            <person name="Xu D."/>
            <person name="Vogel R.F."/>
        </authorList>
    </citation>
    <scope>NUCLEOTIDE SEQUENCE [LARGE SCALE GENOMIC DNA]</scope>
    <source>
        <strain evidence="12 13">TMW 1.1827</strain>
    </source>
</reference>
<dbReference type="SUPFAM" id="SSF49899">
    <property type="entry name" value="Concanavalin A-like lectins/glucanases"/>
    <property type="match status" value="1"/>
</dbReference>
<evidence type="ECO:0000256" key="6">
    <source>
        <dbReference type="ARBA" id="ARBA00023295"/>
    </source>
</evidence>
<dbReference type="InterPro" id="IPR006232">
    <property type="entry name" value="Suc6P_hydrolase"/>
</dbReference>
<feature type="domain" description="Glycosyl hydrolase family 32 N-terminal" evidence="10">
    <location>
        <begin position="21"/>
        <end position="325"/>
    </location>
</feature>
<comment type="similarity">
    <text evidence="2 8">Belongs to the glycosyl hydrolase 32 family.</text>
</comment>
<dbReference type="GO" id="GO:0005737">
    <property type="term" value="C:cytoplasm"/>
    <property type="evidence" value="ECO:0007669"/>
    <property type="project" value="UniProtKB-SubCell"/>
</dbReference>
<name>A0A3Q8CGF0_9LACO</name>
<evidence type="ECO:0000313" key="13">
    <source>
        <dbReference type="Proteomes" id="UP000324497"/>
    </source>
</evidence>
<dbReference type="InterPro" id="IPR023296">
    <property type="entry name" value="Glyco_hydro_beta-prop_sf"/>
</dbReference>
<dbReference type="GO" id="GO:0005985">
    <property type="term" value="P:sucrose metabolic process"/>
    <property type="evidence" value="ECO:0007669"/>
    <property type="project" value="UniProtKB-UniPathway"/>
</dbReference>
<evidence type="ECO:0000256" key="7">
    <source>
        <dbReference type="ARBA" id="ARBA00033367"/>
    </source>
</evidence>
<keyword evidence="13" id="KW-1185">Reference proteome</keyword>
<comment type="subcellular location">
    <subcellularLocation>
        <location evidence="9">Cytoplasm</location>
    </subcellularLocation>
</comment>
<sequence length="471" mass="55296">MEVNQFKVIPVTNHRYRLKYHFSAPSGWMNDPNGLAYFKGFYHVFYQYYPYDSSWGPMHWGHARSKDLLHWENLPVALVPGDIEDEDGCFSGSAIVKDNKLFLIYTGHHYYDKNDQDNFWQNQNIAISEDGIHFKKYEKNPVISNPPSDNTQHFRDPKVWEHDGIYYLIVGSQNSEKLGRILLYKSKDLLNWQYNGVVTVAKNIKNDGFMWECPDLFRLNGRDILLFSPQGIERQKNRFLNLYQTGYFIGKFNYLNSQLKHGSFEELDKGHDFYATQTFIAPDGRRILFGWMDMWEASMPEKRDGWAGALTLPRELILHDSKIYMLPVSETKSLRRKKVLDQSLSVSDTKLDLSNTKHLEINLQANFEEWLGSYFEVYLKTTDDKEMSLTFNTKTCLLTLFRSGPDPYRYGKTLQNKKIKIRIFIDTSSVEFFINDGEVVFSERFYYEGKMNINLCANEQITVNSQIYDLK</sequence>
<comment type="catalytic activity">
    <reaction evidence="8">
        <text>Hydrolysis of terminal non-reducing beta-D-fructofuranoside residues in beta-D-fructofuranosides.</text>
        <dbReference type="EC" id="3.2.1.26"/>
    </reaction>
</comment>
<keyword evidence="9" id="KW-0963">Cytoplasm</keyword>
<evidence type="ECO:0000256" key="3">
    <source>
        <dbReference type="ARBA" id="ARBA00012758"/>
    </source>
</evidence>
<dbReference type="GeneID" id="78521693"/>
<evidence type="ECO:0000313" key="12">
    <source>
        <dbReference type="EMBL" id="AUJ31987.1"/>
    </source>
</evidence>
<evidence type="ECO:0000256" key="2">
    <source>
        <dbReference type="ARBA" id="ARBA00009902"/>
    </source>
</evidence>
<dbReference type="Pfam" id="PF00251">
    <property type="entry name" value="Glyco_hydro_32N"/>
    <property type="match status" value="1"/>
</dbReference>
<dbReference type="InterPro" id="IPR013320">
    <property type="entry name" value="ConA-like_dom_sf"/>
</dbReference>
<dbReference type="InterPro" id="IPR001362">
    <property type="entry name" value="Glyco_hydro_32"/>
</dbReference>
<keyword evidence="5 8" id="KW-0378">Hydrolase</keyword>
<dbReference type="SUPFAM" id="SSF75005">
    <property type="entry name" value="Arabinanase/levansucrase/invertase"/>
    <property type="match status" value="1"/>
</dbReference>
<evidence type="ECO:0000256" key="4">
    <source>
        <dbReference type="ARBA" id="ARBA00019623"/>
    </source>
</evidence>
<feature type="domain" description="Glycosyl hydrolase family 32 C-terminal" evidence="11">
    <location>
        <begin position="330"/>
        <end position="462"/>
    </location>
</feature>
<gene>
    <name evidence="12" type="ORF">BSQ50_05085</name>
</gene>
<protein>
    <recommendedName>
        <fullName evidence="4 8">Sucrose-6-phosphate hydrolase</fullName>
        <ecNumber evidence="3 8">3.2.1.26</ecNumber>
    </recommendedName>
    <alternativeName>
        <fullName evidence="7 9">Invertase</fullName>
    </alternativeName>
</protein>
<dbReference type="Gene3D" id="2.115.10.20">
    <property type="entry name" value="Glycosyl hydrolase domain, family 43"/>
    <property type="match status" value="1"/>
</dbReference>
<keyword evidence="6 8" id="KW-0326">Glycosidase</keyword>
<evidence type="ECO:0000256" key="1">
    <source>
        <dbReference type="ARBA" id="ARBA00004914"/>
    </source>
</evidence>
<dbReference type="EC" id="3.2.1.26" evidence="3 8"/>
<dbReference type="Pfam" id="PF08244">
    <property type="entry name" value="Glyco_hydro_32C"/>
    <property type="match status" value="1"/>
</dbReference>
<comment type="pathway">
    <text evidence="1 9">Glycan biosynthesis; sucrose metabolism.</text>
</comment>
<evidence type="ECO:0000256" key="9">
    <source>
        <dbReference type="RuleBase" id="RU365015"/>
    </source>
</evidence>
<dbReference type="Proteomes" id="UP000324497">
    <property type="component" value="Chromosome"/>
</dbReference>
<comment type="function">
    <text evidence="9">Enables the bacterium to metabolize sucrose as a sole carbon source.</text>
</comment>
<dbReference type="AlphaFoldDB" id="A0A3Q8CGF0"/>
<dbReference type="RefSeq" id="WP_057886187.1">
    <property type="nucleotide sequence ID" value="NZ_CP018180.1"/>
</dbReference>
<proteinExistence type="inferred from homology"/>
<organism evidence="12 13">
    <name type="scientific">Liquorilactobacillus nagelii</name>
    <dbReference type="NCBI Taxonomy" id="82688"/>
    <lineage>
        <taxon>Bacteria</taxon>
        <taxon>Bacillati</taxon>
        <taxon>Bacillota</taxon>
        <taxon>Bacilli</taxon>
        <taxon>Lactobacillales</taxon>
        <taxon>Lactobacillaceae</taxon>
        <taxon>Liquorilactobacillus</taxon>
    </lineage>
</organism>
<keyword evidence="9" id="KW-0119">Carbohydrate metabolism</keyword>
<dbReference type="EMBL" id="CP018180">
    <property type="protein sequence ID" value="AUJ31987.1"/>
    <property type="molecule type" value="Genomic_DNA"/>
</dbReference>
<dbReference type="Gene3D" id="2.60.120.560">
    <property type="entry name" value="Exo-inulinase, domain 1"/>
    <property type="match status" value="1"/>
</dbReference>
<dbReference type="InterPro" id="IPR051214">
    <property type="entry name" value="GH32_Enzymes"/>
</dbReference>
<dbReference type="PANTHER" id="PTHR43101:SF1">
    <property type="entry name" value="BETA-FRUCTOSIDASE"/>
    <property type="match status" value="1"/>
</dbReference>
<dbReference type="GO" id="GO:0004564">
    <property type="term" value="F:beta-fructofuranosidase activity"/>
    <property type="evidence" value="ECO:0007669"/>
    <property type="project" value="UniProtKB-EC"/>
</dbReference>
<dbReference type="NCBIfam" id="TIGR01322">
    <property type="entry name" value="scrB_fam"/>
    <property type="match status" value="1"/>
</dbReference>
<evidence type="ECO:0000256" key="8">
    <source>
        <dbReference type="RuleBase" id="RU362110"/>
    </source>
</evidence>
<accession>A0A3Q8CGF0</accession>
<dbReference type="InterPro" id="IPR013189">
    <property type="entry name" value="Glyco_hydro_32_C"/>
</dbReference>
<evidence type="ECO:0000259" key="10">
    <source>
        <dbReference type="Pfam" id="PF00251"/>
    </source>
</evidence>
<evidence type="ECO:0000259" key="11">
    <source>
        <dbReference type="Pfam" id="PF08244"/>
    </source>
</evidence>
<dbReference type="UniPathway" id="UPA00238"/>
<dbReference type="SMART" id="SM00640">
    <property type="entry name" value="Glyco_32"/>
    <property type="match status" value="1"/>
</dbReference>
<dbReference type="PANTHER" id="PTHR43101">
    <property type="entry name" value="BETA-FRUCTOSIDASE"/>
    <property type="match status" value="1"/>
</dbReference>